<name>A0A2A8D7N2_9MICC</name>
<evidence type="ECO:0000313" key="2">
    <source>
        <dbReference type="Proteomes" id="UP000219947"/>
    </source>
</evidence>
<evidence type="ECO:0000313" key="1">
    <source>
        <dbReference type="EMBL" id="PEN16901.1"/>
    </source>
</evidence>
<comment type="caution">
    <text evidence="1">The sequence shown here is derived from an EMBL/GenBank/DDBJ whole genome shotgun (WGS) entry which is preliminary data.</text>
</comment>
<protein>
    <submittedName>
        <fullName evidence="1">Uncharacterized protein</fullName>
    </submittedName>
</protein>
<gene>
    <name evidence="1" type="ORF">CRM92_02365</name>
</gene>
<organism evidence="1 2">
    <name type="scientific">Rothia dentocariosa</name>
    <dbReference type="NCBI Taxonomy" id="2047"/>
    <lineage>
        <taxon>Bacteria</taxon>
        <taxon>Bacillati</taxon>
        <taxon>Actinomycetota</taxon>
        <taxon>Actinomycetes</taxon>
        <taxon>Micrococcales</taxon>
        <taxon>Micrococcaceae</taxon>
        <taxon>Rothia</taxon>
    </lineage>
</organism>
<proteinExistence type="predicted"/>
<keyword evidence="2" id="KW-1185">Reference proteome</keyword>
<reference evidence="1" key="1">
    <citation type="submission" date="2017-10" db="EMBL/GenBank/DDBJ databases">
        <title>Kefir isolates.</title>
        <authorList>
            <person name="Kim Y."/>
            <person name="Blasche S."/>
        </authorList>
    </citation>
    <scope>NUCLEOTIDE SEQUENCE [LARGE SCALE GENOMIC DNA]</scope>
    <source>
        <strain evidence="1">OG2-2</strain>
    </source>
</reference>
<accession>A0A2A8D7N2</accession>
<sequence length="95" mass="11537">MDLLAFRSRSARCNALYTHREQLRARAEQIRARTRRPWSADLHFLFGQTYRDPKFYHHFSHLPRREQRRFLSSQRELIARVERALAEYETQAYGA</sequence>
<dbReference type="AlphaFoldDB" id="A0A2A8D7N2"/>
<dbReference type="RefSeq" id="WP_048779219.1">
    <property type="nucleotide sequence ID" value="NZ_CAJPNU010000023.1"/>
</dbReference>
<dbReference type="EMBL" id="PDEV01000001">
    <property type="protein sequence ID" value="PEN16901.1"/>
    <property type="molecule type" value="Genomic_DNA"/>
</dbReference>
<dbReference type="Proteomes" id="UP000219947">
    <property type="component" value="Unassembled WGS sequence"/>
</dbReference>